<dbReference type="Proteomes" id="UP000269154">
    <property type="component" value="Unassembled WGS sequence"/>
</dbReference>
<name>A0A3N6NP33_9CYAN</name>
<dbReference type="AlphaFoldDB" id="A0A3N6NP33"/>
<protein>
    <recommendedName>
        <fullName evidence="3">Response regulator</fullName>
    </recommendedName>
</protein>
<comment type="caution">
    <text evidence="1">The sequence shown here is derived from an EMBL/GenBank/DDBJ whole genome shotgun (WGS) entry which is preliminary data.</text>
</comment>
<evidence type="ECO:0000313" key="2">
    <source>
        <dbReference type="Proteomes" id="UP000269154"/>
    </source>
</evidence>
<evidence type="ECO:0008006" key="3">
    <source>
        <dbReference type="Google" id="ProtNLM"/>
    </source>
</evidence>
<accession>A0A3N6NP33</accession>
<gene>
    <name evidence="1" type="ORF">D5R40_33170</name>
</gene>
<sequence>MEATRLIRERWPADKQPYIIAMTANAFAGDKREVLAMGITIIYPNRSGFRELVVALAKCKPIKV</sequence>
<dbReference type="EMBL" id="RCBY01000490">
    <property type="protein sequence ID" value="RQH17835.1"/>
    <property type="molecule type" value="Genomic_DNA"/>
</dbReference>
<keyword evidence="2" id="KW-1185">Reference proteome</keyword>
<proteinExistence type="predicted"/>
<organism evidence="1 2">
    <name type="scientific">Okeania hirsuta</name>
    <dbReference type="NCBI Taxonomy" id="1458930"/>
    <lineage>
        <taxon>Bacteria</taxon>
        <taxon>Bacillati</taxon>
        <taxon>Cyanobacteriota</taxon>
        <taxon>Cyanophyceae</taxon>
        <taxon>Oscillatoriophycideae</taxon>
        <taxon>Oscillatoriales</taxon>
        <taxon>Microcoleaceae</taxon>
        <taxon>Okeania</taxon>
    </lineage>
</organism>
<evidence type="ECO:0000313" key="1">
    <source>
        <dbReference type="EMBL" id="RQH17835.1"/>
    </source>
</evidence>
<reference evidence="1 2" key="1">
    <citation type="journal article" date="2018" name="ACS Chem. Biol.">
        <title>Ketoreductase domain dysfunction expands chemodiversity: malyngamide biosynthesis in the cyanobacterium Okeania hirsuta.</title>
        <authorList>
            <person name="Moss N.A."/>
            <person name="Leao T."/>
            <person name="Rankin M."/>
            <person name="McCullough T.M."/>
            <person name="Qu P."/>
            <person name="Korobeynikov A."/>
            <person name="Smith J.L."/>
            <person name="Gerwick L."/>
            <person name="Gerwick W.H."/>
        </authorList>
    </citation>
    <scope>NUCLEOTIDE SEQUENCE [LARGE SCALE GENOMIC DNA]</scope>
    <source>
        <strain evidence="1 2">PAB10Feb10-1</strain>
    </source>
</reference>